<accession>A0ABS8NCD2</accession>
<dbReference type="Proteomes" id="UP001430306">
    <property type="component" value="Unassembled WGS sequence"/>
</dbReference>
<dbReference type="RefSeq" id="WP_230271204.1">
    <property type="nucleotide sequence ID" value="NZ_JAJKFW010000006.1"/>
</dbReference>
<protein>
    <submittedName>
        <fullName evidence="2">DUF4184 family protein</fullName>
    </submittedName>
</protein>
<feature type="transmembrane region" description="Helical" evidence="1">
    <location>
        <begin position="20"/>
        <end position="43"/>
    </location>
</feature>
<proteinExistence type="predicted"/>
<sequence length="267" mass="29817">MPFTPTHVAAAIPIAWLARWRLPFSALAIGCMIPDAGVFFPMLFSYESLHSIRGLFVDCVPMGVAAYFVFHLLIKQPAVELLPGPLRSRVRAIADRPVSVEWQSILLVAVCVLVGASTHVLWDSFTHQHRWGSRIAMPFLSNVAFEVSGRPVRWYAVAQHLSSLFLLPPMGLVAVRWLWRQPASKEEPKRTRIPDWITMSVLGIGSVLMMAYAAWVYAAYTRFGITFALRQSVMVFGAIATVSLIVYSIVMHTVWSRAEASSKQDTS</sequence>
<evidence type="ECO:0000313" key="3">
    <source>
        <dbReference type="Proteomes" id="UP001430306"/>
    </source>
</evidence>
<reference evidence="2" key="1">
    <citation type="submission" date="2021-11" db="EMBL/GenBank/DDBJ databases">
        <title>Genome sequence.</title>
        <authorList>
            <person name="Sun Q."/>
        </authorList>
    </citation>
    <scope>NUCLEOTIDE SEQUENCE</scope>
    <source>
        <strain evidence="2">JC740</strain>
    </source>
</reference>
<comment type="caution">
    <text evidence="2">The sequence shown here is derived from an EMBL/GenBank/DDBJ whole genome shotgun (WGS) entry which is preliminary data.</text>
</comment>
<organism evidence="2 3">
    <name type="scientific">Rhodopirellula halodulae</name>
    <dbReference type="NCBI Taxonomy" id="2894198"/>
    <lineage>
        <taxon>Bacteria</taxon>
        <taxon>Pseudomonadati</taxon>
        <taxon>Planctomycetota</taxon>
        <taxon>Planctomycetia</taxon>
        <taxon>Pirellulales</taxon>
        <taxon>Pirellulaceae</taxon>
        <taxon>Rhodopirellula</taxon>
    </lineage>
</organism>
<dbReference type="Pfam" id="PF13803">
    <property type="entry name" value="DUF4184"/>
    <property type="match status" value="1"/>
</dbReference>
<feature type="transmembrane region" description="Helical" evidence="1">
    <location>
        <begin position="232"/>
        <end position="255"/>
    </location>
</feature>
<dbReference type="EMBL" id="JAJKFW010000006">
    <property type="protein sequence ID" value="MCC9641213.1"/>
    <property type="molecule type" value="Genomic_DNA"/>
</dbReference>
<feature type="transmembrane region" description="Helical" evidence="1">
    <location>
        <begin position="154"/>
        <end position="175"/>
    </location>
</feature>
<feature type="transmembrane region" description="Helical" evidence="1">
    <location>
        <begin position="55"/>
        <end position="74"/>
    </location>
</feature>
<keyword evidence="1" id="KW-0472">Membrane</keyword>
<evidence type="ECO:0000256" key="1">
    <source>
        <dbReference type="SAM" id="Phobius"/>
    </source>
</evidence>
<keyword evidence="1" id="KW-0812">Transmembrane</keyword>
<feature type="transmembrane region" description="Helical" evidence="1">
    <location>
        <begin position="196"/>
        <end position="220"/>
    </location>
</feature>
<dbReference type="InterPro" id="IPR025238">
    <property type="entry name" value="DUF4184"/>
</dbReference>
<feature type="transmembrane region" description="Helical" evidence="1">
    <location>
        <begin position="102"/>
        <end position="122"/>
    </location>
</feature>
<keyword evidence="3" id="KW-1185">Reference proteome</keyword>
<keyword evidence="1" id="KW-1133">Transmembrane helix</keyword>
<gene>
    <name evidence="2" type="ORF">LOC71_02930</name>
</gene>
<evidence type="ECO:0000313" key="2">
    <source>
        <dbReference type="EMBL" id="MCC9641213.1"/>
    </source>
</evidence>
<name>A0ABS8NCD2_9BACT</name>